<proteinExistence type="predicted"/>
<evidence type="ECO:0000313" key="2">
    <source>
        <dbReference type="EMBL" id="RAW12544.1"/>
    </source>
</evidence>
<name>A0A329QJP2_9ACTN</name>
<dbReference type="PANTHER" id="PTHR33993">
    <property type="entry name" value="GLYOXALASE-RELATED"/>
    <property type="match status" value="1"/>
</dbReference>
<comment type="caution">
    <text evidence="2">The sequence shown here is derived from an EMBL/GenBank/DDBJ whole genome shotgun (WGS) entry which is preliminary data.</text>
</comment>
<feature type="domain" description="VOC" evidence="1">
    <location>
        <begin position="4"/>
        <end position="109"/>
    </location>
</feature>
<reference evidence="2 3" key="1">
    <citation type="submission" date="2018-06" db="EMBL/GenBank/DDBJ databases">
        <title>Phytoactinopolyspora halophila sp. nov., a novel halophilic actinomycete isolated from a saline soil in China.</title>
        <authorList>
            <person name="Tang S.-K."/>
        </authorList>
    </citation>
    <scope>NUCLEOTIDE SEQUENCE [LARGE SCALE GENOMIC DNA]</scope>
    <source>
        <strain evidence="2 3">YIM 96934</strain>
    </source>
</reference>
<evidence type="ECO:0000313" key="3">
    <source>
        <dbReference type="Proteomes" id="UP000250462"/>
    </source>
</evidence>
<dbReference type="AlphaFoldDB" id="A0A329QJP2"/>
<dbReference type="Proteomes" id="UP000250462">
    <property type="component" value="Unassembled WGS sequence"/>
</dbReference>
<accession>A0A329QJP2</accession>
<dbReference type="OrthoDB" id="9793039at2"/>
<organism evidence="2 3">
    <name type="scientific">Phytoactinopolyspora halophila</name>
    <dbReference type="NCBI Taxonomy" id="1981511"/>
    <lineage>
        <taxon>Bacteria</taxon>
        <taxon>Bacillati</taxon>
        <taxon>Actinomycetota</taxon>
        <taxon>Actinomycetes</taxon>
        <taxon>Jiangellales</taxon>
        <taxon>Jiangellaceae</taxon>
        <taxon>Phytoactinopolyspora</taxon>
    </lineage>
</organism>
<dbReference type="Pfam" id="PF18029">
    <property type="entry name" value="Glyoxalase_6"/>
    <property type="match status" value="1"/>
</dbReference>
<dbReference type="InterPro" id="IPR029068">
    <property type="entry name" value="Glyas_Bleomycin-R_OHBP_Dase"/>
</dbReference>
<protein>
    <submittedName>
        <fullName evidence="2">VOC family protein</fullName>
    </submittedName>
</protein>
<dbReference type="InterPro" id="IPR037523">
    <property type="entry name" value="VOC_core"/>
</dbReference>
<sequence length="114" mass="12412">MSGQVTYFELPSSDIAATQRFWNSLFGWTFYEGNFPGYSMIQGPEPMGGSPHDDSSRHPRIFFAVDDIEAAVARVRELGGTAEDPVTIPSGAYAHCTDDQGVEFSLSQETGDNA</sequence>
<dbReference type="PROSITE" id="PS51819">
    <property type="entry name" value="VOC"/>
    <property type="match status" value="1"/>
</dbReference>
<dbReference type="EMBL" id="QMIG01000015">
    <property type="protein sequence ID" value="RAW12544.1"/>
    <property type="molecule type" value="Genomic_DNA"/>
</dbReference>
<evidence type="ECO:0000259" key="1">
    <source>
        <dbReference type="PROSITE" id="PS51819"/>
    </source>
</evidence>
<gene>
    <name evidence="2" type="ORF">DPM12_14205</name>
</gene>
<dbReference type="Gene3D" id="3.10.180.10">
    <property type="entry name" value="2,3-Dihydroxybiphenyl 1,2-Dioxygenase, domain 1"/>
    <property type="match status" value="1"/>
</dbReference>
<dbReference type="SUPFAM" id="SSF54593">
    <property type="entry name" value="Glyoxalase/Bleomycin resistance protein/Dihydroxybiphenyl dioxygenase"/>
    <property type="match status" value="1"/>
</dbReference>
<dbReference type="PANTHER" id="PTHR33993:SF14">
    <property type="entry name" value="GB|AAF24581.1"/>
    <property type="match status" value="1"/>
</dbReference>
<dbReference type="InterPro" id="IPR052164">
    <property type="entry name" value="Anthracycline_SecMetBiosynth"/>
</dbReference>
<dbReference type="InterPro" id="IPR041581">
    <property type="entry name" value="Glyoxalase_6"/>
</dbReference>
<keyword evidence="3" id="KW-1185">Reference proteome</keyword>
<dbReference type="CDD" id="cd07247">
    <property type="entry name" value="SgaA_N_like"/>
    <property type="match status" value="1"/>
</dbReference>
<dbReference type="RefSeq" id="WP_112259000.1">
    <property type="nucleotide sequence ID" value="NZ_QMIG01000015.1"/>
</dbReference>